<organism evidence="1 2">
    <name type="scientific">Methylobacterium platani</name>
    <dbReference type="NCBI Taxonomy" id="427683"/>
    <lineage>
        <taxon>Bacteria</taxon>
        <taxon>Pseudomonadati</taxon>
        <taxon>Pseudomonadota</taxon>
        <taxon>Alphaproteobacteria</taxon>
        <taxon>Hyphomicrobiales</taxon>
        <taxon>Methylobacteriaceae</taxon>
        <taxon>Methylobacterium</taxon>
    </lineage>
</organism>
<dbReference type="AlphaFoldDB" id="A0A179RR68"/>
<dbReference type="Proteomes" id="UP000078316">
    <property type="component" value="Unassembled WGS sequence"/>
</dbReference>
<evidence type="ECO:0000313" key="2">
    <source>
        <dbReference type="Proteomes" id="UP000078316"/>
    </source>
</evidence>
<dbReference type="Pfam" id="PF12244">
    <property type="entry name" value="DUF3606"/>
    <property type="match status" value="1"/>
</dbReference>
<evidence type="ECO:0000313" key="1">
    <source>
        <dbReference type="EMBL" id="OAS11229.1"/>
    </source>
</evidence>
<dbReference type="InterPro" id="IPR022037">
    <property type="entry name" value="DUF3606"/>
</dbReference>
<protein>
    <recommendedName>
        <fullName evidence="3">DUF3606 domain-containing protein</fullName>
    </recommendedName>
</protein>
<dbReference type="EMBL" id="LWHQ01000130">
    <property type="protein sequence ID" value="OAS11229.1"/>
    <property type="molecule type" value="Genomic_DNA"/>
</dbReference>
<evidence type="ECO:0008006" key="3">
    <source>
        <dbReference type="Google" id="ProtNLM"/>
    </source>
</evidence>
<reference evidence="1 2" key="1">
    <citation type="submission" date="2016-04" db="EMBL/GenBank/DDBJ databases">
        <authorList>
            <person name="Evans L.H."/>
            <person name="Alamgir A."/>
            <person name="Owens N."/>
            <person name="Weber N.D."/>
            <person name="Virtaneva K."/>
            <person name="Barbian K."/>
            <person name="Babar A."/>
            <person name="Rosenke K."/>
        </authorList>
    </citation>
    <scope>NUCLEOTIDE SEQUENCE [LARGE SCALE GENOMIC DNA]</scope>
    <source>
        <strain evidence="1 2">PMB02</strain>
    </source>
</reference>
<dbReference type="RefSeq" id="WP_064504517.1">
    <property type="nucleotide sequence ID" value="NZ_LWHQ01000130.1"/>
</dbReference>
<proteinExistence type="predicted"/>
<name>A0A179RR68_9HYPH</name>
<gene>
    <name evidence="1" type="ORF">A5481_31790</name>
</gene>
<sequence length="59" mass="6608">MASSVSQPMSRQRHIDIYSPQDRAYWCERFGVSEDVLRQAVKLTSTRASTVAAHLGISL</sequence>
<comment type="caution">
    <text evidence="1">The sequence shown here is derived from an EMBL/GenBank/DDBJ whole genome shotgun (WGS) entry which is preliminary data.</text>
</comment>
<accession>A0A179RR68</accession>